<protein>
    <submittedName>
        <fullName evidence="1">Addiction module antitoxin, RelB/DinJ family</fullName>
    </submittedName>
</protein>
<dbReference type="InterPro" id="IPR007337">
    <property type="entry name" value="RelB/DinJ"/>
</dbReference>
<dbReference type="Pfam" id="PF04221">
    <property type="entry name" value="RelB"/>
    <property type="match status" value="1"/>
</dbReference>
<dbReference type="Gene3D" id="1.10.1220.10">
    <property type="entry name" value="Met repressor-like"/>
    <property type="match status" value="1"/>
</dbReference>
<dbReference type="RefSeq" id="WP_082426054.1">
    <property type="nucleotide sequence ID" value="NZ_CABIXW010000005.1"/>
</dbReference>
<dbReference type="GO" id="GO:0006355">
    <property type="term" value="P:regulation of DNA-templated transcription"/>
    <property type="evidence" value="ECO:0007669"/>
    <property type="project" value="InterPro"/>
</dbReference>
<accession>A0A174ZTC9</accession>
<organism evidence="1 2">
    <name type="scientific">Lachnospira eligens</name>
    <dbReference type="NCBI Taxonomy" id="39485"/>
    <lineage>
        <taxon>Bacteria</taxon>
        <taxon>Bacillati</taxon>
        <taxon>Bacillota</taxon>
        <taxon>Clostridia</taxon>
        <taxon>Lachnospirales</taxon>
        <taxon>Lachnospiraceae</taxon>
        <taxon>Lachnospira</taxon>
    </lineage>
</organism>
<sequence>MANTNVTMRIDETLKSQLQELMSNLGLDMTTFFTMAAKQAVREQALPFHPDMNSGIYGMQAYKLAMKNTNYNNTGKATVSSADEWNDETEWDDIFEQMKKERGNI</sequence>
<dbReference type="EMBL" id="CZBV01000005">
    <property type="protein sequence ID" value="CUQ87688.1"/>
    <property type="molecule type" value="Genomic_DNA"/>
</dbReference>
<gene>
    <name evidence="1" type="ORF">ERS852492_02109</name>
</gene>
<evidence type="ECO:0000313" key="1">
    <source>
        <dbReference type="EMBL" id="CUQ87688.1"/>
    </source>
</evidence>
<proteinExistence type="predicted"/>
<evidence type="ECO:0000313" key="2">
    <source>
        <dbReference type="Proteomes" id="UP000095780"/>
    </source>
</evidence>
<dbReference type="NCBIfam" id="TIGR02384">
    <property type="entry name" value="RelB_DinJ"/>
    <property type="match status" value="1"/>
</dbReference>
<dbReference type="AlphaFoldDB" id="A0A174ZTC9"/>
<reference evidence="1 2" key="1">
    <citation type="submission" date="2015-09" db="EMBL/GenBank/DDBJ databases">
        <authorList>
            <consortium name="Pathogen Informatics"/>
        </authorList>
    </citation>
    <scope>NUCLEOTIDE SEQUENCE [LARGE SCALE GENOMIC DNA]</scope>
    <source>
        <strain evidence="1 2">2789STDY5834878</strain>
    </source>
</reference>
<dbReference type="Proteomes" id="UP000095780">
    <property type="component" value="Unassembled WGS sequence"/>
</dbReference>
<name>A0A174ZTC9_9FIRM</name>
<dbReference type="InterPro" id="IPR013321">
    <property type="entry name" value="Arc_rbn_hlx_hlx"/>
</dbReference>